<dbReference type="Proteomes" id="UP001165060">
    <property type="component" value="Unassembled WGS sequence"/>
</dbReference>
<comment type="caution">
    <text evidence="2">The sequence shown here is derived from an EMBL/GenBank/DDBJ whole genome shotgun (WGS) entry which is preliminary data.</text>
</comment>
<dbReference type="PROSITE" id="PS50890">
    <property type="entry name" value="PUA"/>
    <property type="match status" value="1"/>
</dbReference>
<feature type="compositionally biased region" description="Basic residues" evidence="1">
    <location>
        <begin position="92"/>
        <end position="107"/>
    </location>
</feature>
<gene>
    <name evidence="2" type="ORF">TeGR_g7432</name>
</gene>
<name>A0ABQ6N4D7_9STRA</name>
<proteinExistence type="predicted"/>
<reference evidence="2 3" key="1">
    <citation type="journal article" date="2023" name="Commun. Biol.">
        <title>Genome analysis of Parmales, the sister group of diatoms, reveals the evolutionary specialization of diatoms from phago-mixotrophs to photoautotrophs.</title>
        <authorList>
            <person name="Ban H."/>
            <person name="Sato S."/>
            <person name="Yoshikawa S."/>
            <person name="Yamada K."/>
            <person name="Nakamura Y."/>
            <person name="Ichinomiya M."/>
            <person name="Sato N."/>
            <person name="Blanc-Mathieu R."/>
            <person name="Endo H."/>
            <person name="Kuwata A."/>
            <person name="Ogata H."/>
        </authorList>
    </citation>
    <scope>NUCLEOTIDE SEQUENCE [LARGE SCALE GENOMIC DNA]</scope>
</reference>
<protein>
    <submittedName>
        <fullName evidence="2">Uncharacterized protein</fullName>
    </submittedName>
</protein>
<sequence>MDSTSQPRKRRRGARGDASAAPHKPKPSPPPPPFPPAAPAPTTPARPGKQIKKGDPDYLSPTQLRNRRKRKQEKGEAAEPEPSARPAPGPKSGKHAKAKQKARQALKKQRENAAVSHFKQRGAPFALEVAGGGAWRTAGSLRLSRASGISAAYGPSIVAAVKGAADAAGKLGVGPGAVDVVRVAAASGGAPVSLTLSAGGGGYDLKPLVKALASQGLHSLHVQDGDGAVRLAHPPVPFPPPSLDFARAVVELARKELGALGGEQRELHEVNAGVGTVGLHLLDLVKGYTYVEANEAMKAGLEEAKGGLGKKLRKKVAEGRGQGGVLVLNGEEMVEGDWDLVVAVTDDFDKYKQLEEGLQGRGFQVKEAVGWQMIGGPVQMGVVFKKK</sequence>
<feature type="compositionally biased region" description="Pro residues" evidence="1">
    <location>
        <begin position="27"/>
        <end position="44"/>
    </location>
</feature>
<accession>A0ABQ6N4D7</accession>
<evidence type="ECO:0000256" key="1">
    <source>
        <dbReference type="SAM" id="MobiDB-lite"/>
    </source>
</evidence>
<keyword evidence="3" id="KW-1185">Reference proteome</keyword>
<feature type="region of interest" description="Disordered" evidence="1">
    <location>
        <begin position="1"/>
        <end position="116"/>
    </location>
</feature>
<evidence type="ECO:0000313" key="3">
    <source>
        <dbReference type="Proteomes" id="UP001165060"/>
    </source>
</evidence>
<organism evidence="2 3">
    <name type="scientific">Tetraparma gracilis</name>
    <dbReference type="NCBI Taxonomy" id="2962635"/>
    <lineage>
        <taxon>Eukaryota</taxon>
        <taxon>Sar</taxon>
        <taxon>Stramenopiles</taxon>
        <taxon>Ochrophyta</taxon>
        <taxon>Bolidophyceae</taxon>
        <taxon>Parmales</taxon>
        <taxon>Triparmaceae</taxon>
        <taxon>Tetraparma</taxon>
    </lineage>
</organism>
<evidence type="ECO:0000313" key="2">
    <source>
        <dbReference type="EMBL" id="GMI39380.1"/>
    </source>
</evidence>
<dbReference type="EMBL" id="BRYB01003602">
    <property type="protein sequence ID" value="GMI39380.1"/>
    <property type="molecule type" value="Genomic_DNA"/>
</dbReference>